<comment type="function">
    <text evidence="10 11">Involved in cell wall formation. Catalyzes the final step in the synthesis of UDP-N-acetylmuramoyl-pentapeptide, the precursor of murein.</text>
</comment>
<dbReference type="GO" id="GO:0051301">
    <property type="term" value="P:cell division"/>
    <property type="evidence" value="ECO:0007669"/>
    <property type="project" value="UniProtKB-KW"/>
</dbReference>
<comment type="subcellular location">
    <subcellularLocation>
        <location evidence="10 11">Cytoplasm</location>
    </subcellularLocation>
</comment>
<dbReference type="EMBL" id="QRCT01000026">
    <property type="protein sequence ID" value="RDU23471.1"/>
    <property type="molecule type" value="Genomic_DNA"/>
</dbReference>
<keyword evidence="2 10" id="KW-0436">Ligase</keyword>
<comment type="similarity">
    <text evidence="10">Belongs to the MurCDEF family. MurF subfamily.</text>
</comment>
<dbReference type="InterPro" id="IPR004101">
    <property type="entry name" value="Mur_ligase_C"/>
</dbReference>
<feature type="domain" description="Mur ligase N-terminal catalytic" evidence="12">
    <location>
        <begin position="28"/>
        <end position="97"/>
    </location>
</feature>
<keyword evidence="9 10" id="KW-0961">Cell wall biogenesis/degradation</keyword>
<proteinExistence type="inferred from homology"/>
<dbReference type="InterPro" id="IPR013221">
    <property type="entry name" value="Mur_ligase_cen"/>
</dbReference>
<organism evidence="15 16">
    <name type="scientific">Anaerosacchariphilus polymeriproducens</name>
    <dbReference type="NCBI Taxonomy" id="1812858"/>
    <lineage>
        <taxon>Bacteria</taxon>
        <taxon>Bacillati</taxon>
        <taxon>Bacillota</taxon>
        <taxon>Clostridia</taxon>
        <taxon>Lachnospirales</taxon>
        <taxon>Lachnospiraceae</taxon>
        <taxon>Anaerosacchariphilus</taxon>
    </lineage>
</organism>
<dbReference type="AlphaFoldDB" id="A0A371AVA3"/>
<evidence type="ECO:0000256" key="7">
    <source>
        <dbReference type="ARBA" id="ARBA00022984"/>
    </source>
</evidence>
<accession>A0A371AVA3</accession>
<evidence type="ECO:0000259" key="12">
    <source>
        <dbReference type="Pfam" id="PF01225"/>
    </source>
</evidence>
<evidence type="ECO:0000256" key="5">
    <source>
        <dbReference type="ARBA" id="ARBA00022840"/>
    </source>
</evidence>
<keyword evidence="4 10" id="KW-0547">Nucleotide-binding</keyword>
<dbReference type="SUPFAM" id="SSF53623">
    <property type="entry name" value="MurD-like peptide ligases, catalytic domain"/>
    <property type="match status" value="1"/>
</dbReference>
<evidence type="ECO:0000256" key="9">
    <source>
        <dbReference type="ARBA" id="ARBA00023316"/>
    </source>
</evidence>
<dbReference type="SUPFAM" id="SSF53244">
    <property type="entry name" value="MurD-like peptide ligases, peptide-binding domain"/>
    <property type="match status" value="1"/>
</dbReference>
<dbReference type="Gene3D" id="3.40.1190.10">
    <property type="entry name" value="Mur-like, catalytic domain"/>
    <property type="match status" value="1"/>
</dbReference>
<dbReference type="OrthoDB" id="9801978at2"/>
<evidence type="ECO:0000256" key="8">
    <source>
        <dbReference type="ARBA" id="ARBA00023306"/>
    </source>
</evidence>
<evidence type="ECO:0000256" key="10">
    <source>
        <dbReference type="HAMAP-Rule" id="MF_02019"/>
    </source>
</evidence>
<sequence>MKNMTLASITAACSGIFFGNEQQQKLGIDGVVIDSRKVKENFLFIPIKGERVDGHDFIPEVMKNGAACTLSEKVLEDVDFPYIFVDSCEQALKDIAEFYRKNLDILVVGITGSVGKTSTKEIIASVLEQEFNVLKTQGNFNNEIGLPLTIFNIQKEHEVAVVEMGISDFGEMHRLAKVARPDICVITNIGFSHLENLKSREGILKAKTEIFDFLTSDGAIVLNGDDDMLETVKEVNGITPTFFGVANTTGNYADEIESLGLKGSKGTFHIGLDTYKVHIPLPGHHMLYNSLAAASVGKILGLTKEQIQKGIETLASVGGRNHMIEVNDYTIIDDCYNANPVSMKASIDVLTHALGRKIAVVGDMFELGEKEKELHYQVGEYIGEKVIDFVFASGELSKELIRGVQDTGNTCILKHFEKQDNLIEELKKNLQPGDTVLVKASHGMHYENVIKELME</sequence>
<gene>
    <name evidence="10" type="primary">murF</name>
    <name evidence="15" type="ORF">DWV06_09640</name>
</gene>
<dbReference type="GO" id="GO:0047480">
    <property type="term" value="F:UDP-N-acetylmuramoyl-tripeptide-D-alanyl-D-alanine ligase activity"/>
    <property type="evidence" value="ECO:0007669"/>
    <property type="project" value="UniProtKB-UniRule"/>
</dbReference>
<name>A0A371AVA3_9FIRM</name>
<dbReference type="Proteomes" id="UP000255036">
    <property type="component" value="Unassembled WGS sequence"/>
</dbReference>
<evidence type="ECO:0000256" key="4">
    <source>
        <dbReference type="ARBA" id="ARBA00022741"/>
    </source>
</evidence>
<dbReference type="SUPFAM" id="SSF63418">
    <property type="entry name" value="MurE/MurF N-terminal domain"/>
    <property type="match status" value="1"/>
</dbReference>
<dbReference type="HAMAP" id="MF_02019">
    <property type="entry name" value="MurF"/>
    <property type="match status" value="1"/>
</dbReference>
<comment type="pathway">
    <text evidence="10 11">Cell wall biogenesis; peptidoglycan biosynthesis.</text>
</comment>
<dbReference type="Gene3D" id="3.90.190.20">
    <property type="entry name" value="Mur ligase, C-terminal domain"/>
    <property type="match status" value="1"/>
</dbReference>
<keyword evidence="3 10" id="KW-0132">Cell division</keyword>
<dbReference type="Pfam" id="PF02875">
    <property type="entry name" value="Mur_ligase_C"/>
    <property type="match status" value="1"/>
</dbReference>
<dbReference type="Pfam" id="PF01225">
    <property type="entry name" value="Mur_ligase"/>
    <property type="match status" value="1"/>
</dbReference>
<dbReference type="InterPro" id="IPR000713">
    <property type="entry name" value="Mur_ligase_N"/>
</dbReference>
<dbReference type="GO" id="GO:0005737">
    <property type="term" value="C:cytoplasm"/>
    <property type="evidence" value="ECO:0007669"/>
    <property type="project" value="UniProtKB-SubCell"/>
</dbReference>
<dbReference type="RefSeq" id="WP_115481988.1">
    <property type="nucleotide sequence ID" value="NZ_QRCT01000026.1"/>
</dbReference>
<keyword evidence="8 10" id="KW-0131">Cell cycle</keyword>
<evidence type="ECO:0000256" key="11">
    <source>
        <dbReference type="RuleBase" id="RU004136"/>
    </source>
</evidence>
<dbReference type="PANTHER" id="PTHR43024:SF1">
    <property type="entry name" value="UDP-N-ACETYLMURAMOYL-TRIPEPTIDE--D-ALANYL-D-ALANINE LIGASE"/>
    <property type="match status" value="1"/>
</dbReference>
<evidence type="ECO:0000256" key="1">
    <source>
        <dbReference type="ARBA" id="ARBA00022490"/>
    </source>
</evidence>
<comment type="catalytic activity">
    <reaction evidence="10 11">
        <text>D-alanyl-D-alanine + UDP-N-acetyl-alpha-D-muramoyl-L-alanyl-gamma-D-glutamyl-meso-2,6-diaminopimelate + ATP = UDP-N-acetyl-alpha-D-muramoyl-L-alanyl-gamma-D-glutamyl-meso-2,6-diaminopimeloyl-D-alanyl-D-alanine + ADP + phosphate + H(+)</text>
        <dbReference type="Rhea" id="RHEA:28374"/>
        <dbReference type="ChEBI" id="CHEBI:15378"/>
        <dbReference type="ChEBI" id="CHEBI:30616"/>
        <dbReference type="ChEBI" id="CHEBI:43474"/>
        <dbReference type="ChEBI" id="CHEBI:57822"/>
        <dbReference type="ChEBI" id="CHEBI:61386"/>
        <dbReference type="ChEBI" id="CHEBI:83905"/>
        <dbReference type="ChEBI" id="CHEBI:456216"/>
        <dbReference type="EC" id="6.3.2.10"/>
    </reaction>
</comment>
<evidence type="ECO:0000259" key="13">
    <source>
        <dbReference type="Pfam" id="PF02875"/>
    </source>
</evidence>
<dbReference type="InterPro" id="IPR036565">
    <property type="entry name" value="Mur-like_cat_sf"/>
</dbReference>
<dbReference type="UniPathway" id="UPA00219"/>
<dbReference type="NCBIfam" id="TIGR01143">
    <property type="entry name" value="murF"/>
    <property type="match status" value="1"/>
</dbReference>
<dbReference type="GO" id="GO:0008766">
    <property type="term" value="F:UDP-N-acetylmuramoylalanyl-D-glutamyl-2,6-diaminopimelate-D-alanyl-D-alanine ligase activity"/>
    <property type="evidence" value="ECO:0007669"/>
    <property type="project" value="RHEA"/>
</dbReference>
<keyword evidence="1 10" id="KW-0963">Cytoplasm</keyword>
<dbReference type="GO" id="GO:0008360">
    <property type="term" value="P:regulation of cell shape"/>
    <property type="evidence" value="ECO:0007669"/>
    <property type="project" value="UniProtKB-KW"/>
</dbReference>
<dbReference type="InterPro" id="IPR035911">
    <property type="entry name" value="MurE/MurF_N"/>
</dbReference>
<dbReference type="InterPro" id="IPR051046">
    <property type="entry name" value="MurCDEF_CellWall_CoF430Synth"/>
</dbReference>
<dbReference type="EC" id="6.3.2.10" evidence="10 11"/>
<protein>
    <recommendedName>
        <fullName evidence="10 11">UDP-N-acetylmuramoyl-tripeptide--D-alanyl-D-alanine ligase</fullName>
        <ecNumber evidence="10 11">6.3.2.10</ecNumber>
    </recommendedName>
    <alternativeName>
        <fullName evidence="10">D-alanyl-D-alanine-adding enzyme</fullName>
    </alternativeName>
</protein>
<dbReference type="Gene3D" id="3.40.1390.10">
    <property type="entry name" value="MurE/MurF, N-terminal domain"/>
    <property type="match status" value="1"/>
</dbReference>
<feature type="binding site" evidence="10">
    <location>
        <begin position="112"/>
        <end position="118"/>
    </location>
    <ligand>
        <name>ATP</name>
        <dbReference type="ChEBI" id="CHEBI:30616"/>
    </ligand>
</feature>
<keyword evidence="16" id="KW-1185">Reference proteome</keyword>
<dbReference type="GO" id="GO:0071555">
    <property type="term" value="P:cell wall organization"/>
    <property type="evidence" value="ECO:0007669"/>
    <property type="project" value="UniProtKB-KW"/>
</dbReference>
<keyword evidence="5 10" id="KW-0067">ATP-binding</keyword>
<dbReference type="InterPro" id="IPR036615">
    <property type="entry name" value="Mur_ligase_C_dom_sf"/>
</dbReference>
<keyword evidence="7 10" id="KW-0573">Peptidoglycan synthesis</keyword>
<dbReference type="PANTHER" id="PTHR43024">
    <property type="entry name" value="UDP-N-ACETYLMURAMOYL-TRIPEPTIDE--D-ALANYL-D-ALANINE LIGASE"/>
    <property type="match status" value="1"/>
</dbReference>
<evidence type="ECO:0000313" key="16">
    <source>
        <dbReference type="Proteomes" id="UP000255036"/>
    </source>
</evidence>
<feature type="domain" description="Mur ligase central" evidence="14">
    <location>
        <begin position="110"/>
        <end position="296"/>
    </location>
</feature>
<dbReference type="InterPro" id="IPR005863">
    <property type="entry name" value="UDP-N-AcMur_synth"/>
</dbReference>
<evidence type="ECO:0000259" key="14">
    <source>
        <dbReference type="Pfam" id="PF08245"/>
    </source>
</evidence>
<comment type="caution">
    <text evidence="15">The sequence shown here is derived from an EMBL/GenBank/DDBJ whole genome shotgun (WGS) entry which is preliminary data.</text>
</comment>
<evidence type="ECO:0000256" key="6">
    <source>
        <dbReference type="ARBA" id="ARBA00022960"/>
    </source>
</evidence>
<keyword evidence="6 10" id="KW-0133">Cell shape</keyword>
<evidence type="ECO:0000313" key="15">
    <source>
        <dbReference type="EMBL" id="RDU23471.1"/>
    </source>
</evidence>
<evidence type="ECO:0000256" key="2">
    <source>
        <dbReference type="ARBA" id="ARBA00022598"/>
    </source>
</evidence>
<dbReference type="GO" id="GO:0009252">
    <property type="term" value="P:peptidoglycan biosynthetic process"/>
    <property type="evidence" value="ECO:0007669"/>
    <property type="project" value="UniProtKB-UniRule"/>
</dbReference>
<dbReference type="GO" id="GO:0005524">
    <property type="term" value="F:ATP binding"/>
    <property type="evidence" value="ECO:0007669"/>
    <property type="project" value="UniProtKB-UniRule"/>
</dbReference>
<feature type="domain" description="Mur ligase C-terminal" evidence="13">
    <location>
        <begin position="319"/>
        <end position="441"/>
    </location>
</feature>
<evidence type="ECO:0000256" key="3">
    <source>
        <dbReference type="ARBA" id="ARBA00022618"/>
    </source>
</evidence>
<reference evidence="15 16" key="1">
    <citation type="submission" date="2018-07" db="EMBL/GenBank/DDBJ databases">
        <title>Anaerosacharophilus polymeroproducens gen. nov. sp. nov., an anaerobic bacterium isolated from salt field.</title>
        <authorList>
            <person name="Kim W."/>
            <person name="Yang S.-H."/>
            <person name="Oh J."/>
            <person name="Lee J.-H."/>
            <person name="Kwon K.K."/>
        </authorList>
    </citation>
    <scope>NUCLEOTIDE SEQUENCE [LARGE SCALE GENOMIC DNA]</scope>
    <source>
        <strain evidence="15 16">MCWD5</strain>
    </source>
</reference>
<dbReference type="Pfam" id="PF08245">
    <property type="entry name" value="Mur_ligase_M"/>
    <property type="match status" value="1"/>
</dbReference>